<dbReference type="Gene3D" id="1.10.3720.10">
    <property type="entry name" value="MetI-like"/>
    <property type="match status" value="1"/>
</dbReference>
<protein>
    <submittedName>
        <fullName evidence="9">ABC transporter permease</fullName>
    </submittedName>
</protein>
<dbReference type="InterPro" id="IPR050366">
    <property type="entry name" value="BP-dependent_transpt_permease"/>
</dbReference>
<accession>A0A7Y0AHH1</accession>
<organism evidence="9 10">
    <name type="scientific">Hymenobacter polaris</name>
    <dbReference type="NCBI Taxonomy" id="2682546"/>
    <lineage>
        <taxon>Bacteria</taxon>
        <taxon>Pseudomonadati</taxon>
        <taxon>Bacteroidota</taxon>
        <taxon>Cytophagia</taxon>
        <taxon>Cytophagales</taxon>
        <taxon>Hymenobacteraceae</taxon>
        <taxon>Hymenobacter</taxon>
    </lineage>
</organism>
<evidence type="ECO:0000256" key="5">
    <source>
        <dbReference type="ARBA" id="ARBA00022989"/>
    </source>
</evidence>
<comment type="subcellular location">
    <subcellularLocation>
        <location evidence="1 7">Cell membrane</location>
        <topology evidence="1 7">Multi-pass membrane protein</topology>
    </subcellularLocation>
</comment>
<feature type="transmembrane region" description="Helical" evidence="7">
    <location>
        <begin position="191"/>
        <end position="210"/>
    </location>
</feature>
<feature type="transmembrane region" description="Helical" evidence="7">
    <location>
        <begin position="252"/>
        <end position="274"/>
    </location>
</feature>
<evidence type="ECO:0000256" key="1">
    <source>
        <dbReference type="ARBA" id="ARBA00004651"/>
    </source>
</evidence>
<dbReference type="InterPro" id="IPR035906">
    <property type="entry name" value="MetI-like_sf"/>
</dbReference>
<evidence type="ECO:0000256" key="3">
    <source>
        <dbReference type="ARBA" id="ARBA00022475"/>
    </source>
</evidence>
<proteinExistence type="inferred from homology"/>
<keyword evidence="4 7" id="KW-0812">Transmembrane</keyword>
<dbReference type="Pfam" id="PF00528">
    <property type="entry name" value="BPD_transp_1"/>
    <property type="match status" value="1"/>
</dbReference>
<evidence type="ECO:0000313" key="9">
    <source>
        <dbReference type="EMBL" id="NML67417.1"/>
    </source>
</evidence>
<keyword evidence="2 7" id="KW-0813">Transport</keyword>
<name>A0A7Y0AHH1_9BACT</name>
<dbReference type="GO" id="GO:0055085">
    <property type="term" value="P:transmembrane transport"/>
    <property type="evidence" value="ECO:0007669"/>
    <property type="project" value="InterPro"/>
</dbReference>
<dbReference type="PROSITE" id="PS50928">
    <property type="entry name" value="ABC_TM1"/>
    <property type="match status" value="1"/>
</dbReference>
<keyword evidence="5 7" id="KW-1133">Transmembrane helix</keyword>
<feature type="transmembrane region" description="Helical" evidence="7">
    <location>
        <begin position="164"/>
        <end position="185"/>
    </location>
</feature>
<evidence type="ECO:0000313" key="10">
    <source>
        <dbReference type="Proteomes" id="UP000559626"/>
    </source>
</evidence>
<evidence type="ECO:0000256" key="7">
    <source>
        <dbReference type="RuleBase" id="RU363032"/>
    </source>
</evidence>
<evidence type="ECO:0000256" key="6">
    <source>
        <dbReference type="ARBA" id="ARBA00023136"/>
    </source>
</evidence>
<dbReference type="Proteomes" id="UP000559626">
    <property type="component" value="Unassembled WGS sequence"/>
</dbReference>
<dbReference type="SUPFAM" id="SSF161098">
    <property type="entry name" value="MetI-like"/>
    <property type="match status" value="1"/>
</dbReference>
<dbReference type="PANTHER" id="PTHR43386">
    <property type="entry name" value="OLIGOPEPTIDE TRANSPORT SYSTEM PERMEASE PROTEIN APPC"/>
    <property type="match status" value="1"/>
</dbReference>
<dbReference type="InterPro" id="IPR000515">
    <property type="entry name" value="MetI-like"/>
</dbReference>
<sequence length="321" mass="33485">MKAPRLHPSSGGAAYWALGWLALVAAVGLLAPWLPLPYSATAPDLANIAAPPTWHGPAPHYAGTDPLGRDVLAGLVAGSRQLLLLSLPATALATALGALSGGAAGYWGNHGLRLPGWAGLLGLAAAWWGLRPPLLVGLGVALPLAVLLVRYWRRGWAVPLDGLVLGASTLLGTVPRLLLVLAFAAGPPLGTGWLLVLLVLLAWPDMARLVRTQMRQVRTLPYVEAARAAGLPTGRVWWHHALPAASQPLRAFAPLTLAALIGLESTLAFLGIGYSEATVSWGQLLGELRQAPGAWWLVAGPGTLLLATLVALQSLARRSEV</sequence>
<comment type="caution">
    <text evidence="9">The sequence shown here is derived from an EMBL/GenBank/DDBJ whole genome shotgun (WGS) entry which is preliminary data.</text>
</comment>
<feature type="transmembrane region" description="Helical" evidence="7">
    <location>
        <begin position="134"/>
        <end position="152"/>
    </location>
</feature>
<dbReference type="GO" id="GO:0005886">
    <property type="term" value="C:plasma membrane"/>
    <property type="evidence" value="ECO:0007669"/>
    <property type="project" value="UniProtKB-SubCell"/>
</dbReference>
<reference evidence="9 10" key="1">
    <citation type="submission" date="2020-04" db="EMBL/GenBank/DDBJ databases">
        <title>Hymenobacter polaris sp. nov., isolated from Arctic soil.</title>
        <authorList>
            <person name="Dahal R.H."/>
        </authorList>
    </citation>
    <scope>NUCLEOTIDE SEQUENCE [LARGE SCALE GENOMIC DNA]</scope>
    <source>
        <strain evidence="9 10">RP-2-7</strain>
    </source>
</reference>
<feature type="domain" description="ABC transmembrane type-1" evidence="8">
    <location>
        <begin position="123"/>
        <end position="316"/>
    </location>
</feature>
<keyword evidence="6 7" id="KW-0472">Membrane</keyword>
<dbReference type="PANTHER" id="PTHR43386:SF1">
    <property type="entry name" value="D,D-DIPEPTIDE TRANSPORT SYSTEM PERMEASE PROTEIN DDPC-RELATED"/>
    <property type="match status" value="1"/>
</dbReference>
<feature type="transmembrane region" description="Helical" evidence="7">
    <location>
        <begin position="12"/>
        <end position="34"/>
    </location>
</feature>
<dbReference type="CDD" id="cd06261">
    <property type="entry name" value="TM_PBP2"/>
    <property type="match status" value="1"/>
</dbReference>
<evidence type="ECO:0000259" key="8">
    <source>
        <dbReference type="PROSITE" id="PS50928"/>
    </source>
</evidence>
<evidence type="ECO:0000256" key="4">
    <source>
        <dbReference type="ARBA" id="ARBA00022692"/>
    </source>
</evidence>
<feature type="transmembrane region" description="Helical" evidence="7">
    <location>
        <begin position="294"/>
        <end position="316"/>
    </location>
</feature>
<dbReference type="RefSeq" id="WP_169533086.1">
    <property type="nucleotide sequence ID" value="NZ_JABBGH010000003.1"/>
</dbReference>
<keyword evidence="10" id="KW-1185">Reference proteome</keyword>
<dbReference type="EMBL" id="JABBGH010000003">
    <property type="protein sequence ID" value="NML67417.1"/>
    <property type="molecule type" value="Genomic_DNA"/>
</dbReference>
<gene>
    <name evidence="9" type="ORF">HHL22_19615</name>
</gene>
<keyword evidence="3" id="KW-1003">Cell membrane</keyword>
<feature type="transmembrane region" description="Helical" evidence="7">
    <location>
        <begin position="82"/>
        <end position="99"/>
    </location>
</feature>
<comment type="similarity">
    <text evidence="7">Belongs to the binding-protein-dependent transport system permease family.</text>
</comment>
<evidence type="ECO:0000256" key="2">
    <source>
        <dbReference type="ARBA" id="ARBA00022448"/>
    </source>
</evidence>
<dbReference type="AlphaFoldDB" id="A0A7Y0AHH1"/>